<dbReference type="OrthoDB" id="9778690at2"/>
<gene>
    <name evidence="1" type="ORF">GJU39_18800</name>
</gene>
<dbReference type="Pfam" id="PF13279">
    <property type="entry name" value="4HBT_2"/>
    <property type="match status" value="1"/>
</dbReference>
<organism evidence="1 2">
    <name type="scientific">Pedobacter petrophilus</name>
    <dbReference type="NCBI Taxonomy" id="1908241"/>
    <lineage>
        <taxon>Bacteria</taxon>
        <taxon>Pseudomonadati</taxon>
        <taxon>Bacteroidota</taxon>
        <taxon>Sphingobacteriia</taxon>
        <taxon>Sphingobacteriales</taxon>
        <taxon>Sphingobacteriaceae</taxon>
        <taxon>Pedobacter</taxon>
    </lineage>
</organism>
<dbReference type="InterPro" id="IPR029069">
    <property type="entry name" value="HotDog_dom_sf"/>
</dbReference>
<dbReference type="RefSeq" id="WP_154282542.1">
    <property type="nucleotide sequence ID" value="NZ_JBHUJQ010000001.1"/>
</dbReference>
<dbReference type="CDD" id="cd00586">
    <property type="entry name" value="4HBT"/>
    <property type="match status" value="1"/>
</dbReference>
<dbReference type="SUPFAM" id="SSF54637">
    <property type="entry name" value="Thioesterase/thiol ester dehydrase-isomerase"/>
    <property type="match status" value="1"/>
</dbReference>
<keyword evidence="2" id="KW-1185">Reference proteome</keyword>
<comment type="caution">
    <text evidence="1">The sequence shown here is derived from an EMBL/GenBank/DDBJ whole genome shotgun (WGS) entry which is preliminary data.</text>
</comment>
<evidence type="ECO:0000313" key="1">
    <source>
        <dbReference type="EMBL" id="MRX78132.1"/>
    </source>
</evidence>
<dbReference type="AlphaFoldDB" id="A0A7K0G3C0"/>
<accession>A0A7K0G3C0</accession>
<proteinExistence type="predicted"/>
<sequence length="141" mass="16275">MKRFEYLHTVSFEETNLIGNVYFANYLKWQGICRERFLQEKAPGVLEDIQNGLALVTISCSCNYFGELMAFDKVLVGMYLLGIQQNKVKMRFEYLKMVDGENQLVAEGFHEIGFFMKNEDKLIPIVVPSYIHNELGVYLAG</sequence>
<evidence type="ECO:0000313" key="2">
    <source>
        <dbReference type="Proteomes" id="UP000487757"/>
    </source>
</evidence>
<reference evidence="1 2" key="1">
    <citation type="submission" date="2019-11" db="EMBL/GenBank/DDBJ databases">
        <title>Pedobacter petrophilus genome.</title>
        <authorList>
            <person name="Feldbauer M.J."/>
            <person name="Newman J.D."/>
        </authorList>
    </citation>
    <scope>NUCLEOTIDE SEQUENCE [LARGE SCALE GENOMIC DNA]</scope>
    <source>
        <strain evidence="1 2">LMG 29686</strain>
    </source>
</reference>
<name>A0A7K0G3C0_9SPHI</name>
<dbReference type="Proteomes" id="UP000487757">
    <property type="component" value="Unassembled WGS sequence"/>
</dbReference>
<protein>
    <submittedName>
        <fullName evidence="1">Acyl-CoA thioesterase</fullName>
    </submittedName>
</protein>
<dbReference type="EMBL" id="WKKH01000041">
    <property type="protein sequence ID" value="MRX78132.1"/>
    <property type="molecule type" value="Genomic_DNA"/>
</dbReference>
<dbReference type="Gene3D" id="3.10.129.10">
    <property type="entry name" value="Hotdog Thioesterase"/>
    <property type="match status" value="1"/>
</dbReference>